<organism evidence="2 3">
    <name type="scientific">Methanohalarchaeum thermophilum</name>
    <dbReference type="NCBI Taxonomy" id="1903181"/>
    <lineage>
        <taxon>Archaea</taxon>
        <taxon>Methanobacteriati</taxon>
        <taxon>Methanobacteriota</taxon>
        <taxon>Methanonatronarchaeia</taxon>
        <taxon>Methanonatronarchaeales</taxon>
        <taxon>Methanonatronarchaeaceae</taxon>
        <taxon>Candidatus Methanohalarchaeum</taxon>
    </lineage>
</organism>
<dbReference type="InParanoid" id="A0A1Q6DTE7"/>
<dbReference type="AlphaFoldDB" id="A0A1Q6DTE7"/>
<evidence type="ECO:0000256" key="1">
    <source>
        <dbReference type="SAM" id="MobiDB-lite"/>
    </source>
</evidence>
<feature type="region of interest" description="Disordered" evidence="1">
    <location>
        <begin position="1"/>
        <end position="51"/>
    </location>
</feature>
<gene>
    <name evidence="2" type="ORF">BTN85_0097</name>
</gene>
<proteinExistence type="predicted"/>
<accession>A0A1Q6DTE7</accession>
<evidence type="ECO:0000313" key="2">
    <source>
        <dbReference type="EMBL" id="OKY77629.1"/>
    </source>
</evidence>
<dbReference type="Proteomes" id="UP000185744">
    <property type="component" value="Unassembled WGS sequence"/>
</dbReference>
<sequence length="150" mass="16909">MRPKKLSAQKKLPEQKTKTKRKNKNRKEVNYPPPNQRLGGGLRMAPPDHSGNLIVGGLHSIPSMGVERHIDMASHSLQRPRLPGPVDRGPCPAGNPCVVGRGNRFEVLLPAGHIKDYYFFNSFKLYGGEKSQFLPHQIKDLERVSLRQLR</sequence>
<name>A0A1Q6DTE7_METT1</name>
<reference evidence="2" key="1">
    <citation type="submission" date="2016-12" db="EMBL/GenBank/DDBJ databases">
        <title>Discovery of methanogenic haloarchaea.</title>
        <authorList>
            <person name="Sorokin D.Y."/>
            <person name="Makarova K.S."/>
            <person name="Abbas B."/>
            <person name="Ferrer M."/>
            <person name="Golyshin P.N."/>
        </authorList>
    </citation>
    <scope>NUCLEOTIDE SEQUENCE [LARGE SCALE GENOMIC DNA]</scope>
    <source>
        <strain evidence="2">HMET1</strain>
    </source>
</reference>
<protein>
    <submittedName>
        <fullName evidence="2">Uncharacterized protein</fullName>
    </submittedName>
</protein>
<evidence type="ECO:0000313" key="3">
    <source>
        <dbReference type="Proteomes" id="UP000185744"/>
    </source>
</evidence>
<dbReference type="EMBL" id="MSDW01000001">
    <property type="protein sequence ID" value="OKY77629.1"/>
    <property type="molecule type" value="Genomic_DNA"/>
</dbReference>
<keyword evidence="3" id="KW-1185">Reference proteome</keyword>
<comment type="caution">
    <text evidence="2">The sequence shown here is derived from an EMBL/GenBank/DDBJ whole genome shotgun (WGS) entry which is preliminary data.</text>
</comment>